<reference evidence="2 3" key="1">
    <citation type="journal article" date="2015" name="Nature">
        <title>rRNA introns, odd ribosomes, and small enigmatic genomes across a large radiation of phyla.</title>
        <authorList>
            <person name="Brown C.T."/>
            <person name="Hug L.A."/>
            <person name="Thomas B.C."/>
            <person name="Sharon I."/>
            <person name="Castelle C.J."/>
            <person name="Singh A."/>
            <person name="Wilkins M.J."/>
            <person name="Williams K.H."/>
            <person name="Banfield J.F."/>
        </authorList>
    </citation>
    <scope>NUCLEOTIDE SEQUENCE [LARGE SCALE GENOMIC DNA]</scope>
</reference>
<dbReference type="Proteomes" id="UP000034201">
    <property type="component" value="Unassembled WGS sequence"/>
</dbReference>
<evidence type="ECO:0000313" key="2">
    <source>
        <dbReference type="EMBL" id="KKW18980.1"/>
    </source>
</evidence>
<dbReference type="AlphaFoldDB" id="A0A0G1WK25"/>
<dbReference type="EMBL" id="LCQQ01000070">
    <property type="protein sequence ID" value="KKW18980.1"/>
    <property type="molecule type" value="Genomic_DNA"/>
</dbReference>
<dbReference type="PANTHER" id="PTHR12526:SF595">
    <property type="entry name" value="BLL5217 PROTEIN"/>
    <property type="match status" value="1"/>
</dbReference>
<name>A0A0G1WK25_9BACT</name>
<dbReference type="Pfam" id="PF00534">
    <property type="entry name" value="Glycos_transf_1"/>
    <property type="match status" value="1"/>
</dbReference>
<sequence>MKLAVVSLVYKPTALESKGGAEVWASNFVLEHARRGHQIDLYALRGSLTGRNITLVPTLDKSICDYYEDSYFRKEAPIAFGKRASELKAMVYSQILNEVRRREEEYDVIIDSTASPLFPFNAHAFRKPMLTIGHDPPVAFNFYSKVFGEHPKSTVVFPSRFQFEHAESIPEQGKVVIPHGIALASFRAEEGRGEYMLWMSRIDYPHMDKGVHDAMFVANILGKKLRVTGFVEPGSRTYVDNTLRALITPDIMFEEQGASMPVDKNALFGSAKLFLFPTQWEEPFGIVMLEAMACGTPVVAYARGAISEVIVDGVTGLIVNPSDADKRGDFIIKKTGRDGLCEAVERIYALVPEEYAKMRRNCRAHVEKHFTVERMVDQYEELYARLLK</sequence>
<accession>A0A0G1WK25</accession>
<proteinExistence type="predicted"/>
<dbReference type="SUPFAM" id="SSF53756">
    <property type="entry name" value="UDP-Glycosyltransferase/glycogen phosphorylase"/>
    <property type="match status" value="1"/>
</dbReference>
<keyword evidence="2" id="KW-0808">Transferase</keyword>
<feature type="domain" description="Glycosyl transferase family 1" evidence="1">
    <location>
        <begin position="258"/>
        <end position="326"/>
    </location>
</feature>
<dbReference type="Gene3D" id="3.40.50.2000">
    <property type="entry name" value="Glycogen Phosphorylase B"/>
    <property type="match status" value="2"/>
</dbReference>
<dbReference type="InterPro" id="IPR001296">
    <property type="entry name" value="Glyco_trans_1"/>
</dbReference>
<evidence type="ECO:0000313" key="3">
    <source>
        <dbReference type="Proteomes" id="UP000034201"/>
    </source>
</evidence>
<organism evidence="2 3">
    <name type="scientific">Candidatus Adlerbacteria bacterium GW2011_GWC1_50_9</name>
    <dbReference type="NCBI Taxonomy" id="1618608"/>
    <lineage>
        <taxon>Bacteria</taxon>
        <taxon>Candidatus Adleribacteriota</taxon>
    </lineage>
</organism>
<comment type="caution">
    <text evidence="2">The sequence shown here is derived from an EMBL/GenBank/DDBJ whole genome shotgun (WGS) entry which is preliminary data.</text>
</comment>
<dbReference type="GO" id="GO:0016757">
    <property type="term" value="F:glycosyltransferase activity"/>
    <property type="evidence" value="ECO:0007669"/>
    <property type="project" value="InterPro"/>
</dbReference>
<dbReference type="PANTHER" id="PTHR12526">
    <property type="entry name" value="GLYCOSYLTRANSFERASE"/>
    <property type="match status" value="1"/>
</dbReference>
<evidence type="ECO:0000259" key="1">
    <source>
        <dbReference type="Pfam" id="PF00534"/>
    </source>
</evidence>
<gene>
    <name evidence="2" type="ORF">UY61_C0070G0007</name>
</gene>
<protein>
    <submittedName>
        <fullName evidence="2">Glycosyltransferase</fullName>
    </submittedName>
</protein>